<dbReference type="STRING" id="1385512.N784_01320"/>
<dbReference type="eggNOG" id="COG1388">
    <property type="taxonomic scope" value="Bacteria"/>
</dbReference>
<dbReference type="Gene3D" id="3.10.350.10">
    <property type="entry name" value="LysM domain"/>
    <property type="match status" value="1"/>
</dbReference>
<comment type="caution">
    <text evidence="3">The sequence shown here is derived from an EMBL/GenBank/DDBJ whole genome shotgun (WGS) entry which is preliminary data.</text>
</comment>
<feature type="region of interest" description="Disordered" evidence="1">
    <location>
        <begin position="45"/>
        <end position="105"/>
    </location>
</feature>
<dbReference type="AlphaFoldDB" id="A0A0A5GAZ2"/>
<dbReference type="OrthoDB" id="2033517at2"/>
<feature type="region of interest" description="Disordered" evidence="1">
    <location>
        <begin position="139"/>
        <end position="169"/>
    </location>
</feature>
<name>A0A0A5GAZ2_9BACI</name>
<dbReference type="SMART" id="SM00257">
    <property type="entry name" value="LysM"/>
    <property type="match status" value="1"/>
</dbReference>
<protein>
    <recommendedName>
        <fullName evidence="2">LysM domain-containing protein</fullName>
    </recommendedName>
</protein>
<dbReference type="RefSeq" id="WP_052127073.1">
    <property type="nucleotide sequence ID" value="NZ_AVPG01000001.1"/>
</dbReference>
<dbReference type="InterPro" id="IPR014248">
    <property type="entry name" value="Spore_coat_assembly_SafA"/>
</dbReference>
<dbReference type="Pfam" id="PF01476">
    <property type="entry name" value="LysM"/>
    <property type="match status" value="1"/>
</dbReference>
<evidence type="ECO:0000313" key="4">
    <source>
        <dbReference type="Proteomes" id="UP000030401"/>
    </source>
</evidence>
<gene>
    <name evidence="3" type="ORF">N784_01320</name>
</gene>
<feature type="domain" description="LysM" evidence="2">
    <location>
        <begin position="2"/>
        <end position="47"/>
    </location>
</feature>
<proteinExistence type="predicted"/>
<evidence type="ECO:0000313" key="3">
    <source>
        <dbReference type="EMBL" id="KGX89199.1"/>
    </source>
</evidence>
<keyword evidence="4" id="KW-1185">Reference proteome</keyword>
<dbReference type="Proteomes" id="UP000030401">
    <property type="component" value="Unassembled WGS sequence"/>
</dbReference>
<accession>A0A0A5GAZ2</accession>
<evidence type="ECO:0000256" key="1">
    <source>
        <dbReference type="SAM" id="MobiDB-lite"/>
    </source>
</evidence>
<feature type="compositionally biased region" description="Basic and acidic residues" evidence="1">
    <location>
        <begin position="151"/>
        <end position="166"/>
    </location>
</feature>
<dbReference type="InterPro" id="IPR036779">
    <property type="entry name" value="LysM_dom_sf"/>
</dbReference>
<dbReference type="PROSITE" id="PS51782">
    <property type="entry name" value="LYSM"/>
    <property type="match status" value="1"/>
</dbReference>
<feature type="compositionally biased region" description="Basic and acidic residues" evidence="1">
    <location>
        <begin position="47"/>
        <end position="58"/>
    </location>
</feature>
<organism evidence="3 4">
    <name type="scientific">Pontibacillus litoralis JSM 072002</name>
    <dbReference type="NCBI Taxonomy" id="1385512"/>
    <lineage>
        <taxon>Bacteria</taxon>
        <taxon>Bacillati</taxon>
        <taxon>Bacillota</taxon>
        <taxon>Bacilli</taxon>
        <taxon>Bacillales</taxon>
        <taxon>Bacillaceae</taxon>
        <taxon>Pontibacillus</taxon>
    </lineage>
</organism>
<sequence>MKIHVVQKGDTLWKIAQKYGVNFEELKGMNTQLSNPDMIMPGMKIKVPSDSKPVKKEQPIQPNLSEHPYKDESPKPLPVIKEEKKPKELPKKEMPKPKEQPVMPPIQPLQQQPIQMPIQMQFPTMEQQMDNYYTTVNIPQMPAYPAPQPETKPKEKPEPKEEEKQEPIQQPIYYPAYQQPAYYYPVMPHCMPCVPHPCPPPQPCMPMPHHMGSYMHCYDYATPMPHDPMVQGQVNQMEDDLDDDMEMPFMPNGNNADCGCSDQYMQAQPMMYGNYGMPYADPNMQMMPPQSYQPQPMPYGMQSPVPMNGMVQGQPPNMMPMNGEYMMGPSGNNPYRPFQMPPFDDEE</sequence>
<reference evidence="3 4" key="1">
    <citation type="submission" date="2013-08" db="EMBL/GenBank/DDBJ databases">
        <authorList>
            <person name="Huang J."/>
            <person name="Wang G."/>
        </authorList>
    </citation>
    <scope>NUCLEOTIDE SEQUENCE [LARGE SCALE GENOMIC DNA]</scope>
    <source>
        <strain evidence="3 4">JSM 072002</strain>
    </source>
</reference>
<dbReference type="InterPro" id="IPR018392">
    <property type="entry name" value="LysM"/>
</dbReference>
<evidence type="ECO:0000259" key="2">
    <source>
        <dbReference type="PROSITE" id="PS51782"/>
    </source>
</evidence>
<dbReference type="SUPFAM" id="SSF54106">
    <property type="entry name" value="LysM domain"/>
    <property type="match status" value="1"/>
</dbReference>
<feature type="compositionally biased region" description="Basic and acidic residues" evidence="1">
    <location>
        <begin position="67"/>
        <end position="99"/>
    </location>
</feature>
<dbReference type="CDD" id="cd00118">
    <property type="entry name" value="LysM"/>
    <property type="match status" value="1"/>
</dbReference>
<dbReference type="EMBL" id="AVPG01000001">
    <property type="protein sequence ID" value="KGX89199.1"/>
    <property type="molecule type" value="Genomic_DNA"/>
</dbReference>
<dbReference type="NCBIfam" id="TIGR02899">
    <property type="entry name" value="spore_safA"/>
    <property type="match status" value="1"/>
</dbReference>